<dbReference type="AlphaFoldDB" id="A0A5C3MZ39"/>
<gene>
    <name evidence="2" type="ORF">OE88DRAFT_1727204</name>
</gene>
<feature type="compositionally biased region" description="Polar residues" evidence="1">
    <location>
        <begin position="29"/>
        <end position="53"/>
    </location>
</feature>
<sequence>MSTAMPVSAQLPQTDSSSTSALMPRRLSRSSSARYPSELSRNPRTRVPLQTRTDTYERLEDLLREAGYKETRVFTPEAERYEEEGESERRGSMSMGAVVDFITGLMGTRKEEERTSNNSGNRHATPALVHATPAGSPSSNSSMDAESSRTSSLKSHHVNVAYPERKRTPSPDSSSGAYQHLHRELPHTRSIVRPKPGNSCIQALPPSRARAYLRHMASAPHMPQARPASSNAAEIPSLDDDNSSQPPLPPTWLEVVTKAVLGSGVPGAHLGGPGTTDLPASSVRRAKSKRSHSALSDRTNRTLVMRPTIILTRSLSSTAPVVSTTQVVCQSAPASRCPSRTPSIKSVRRGRGSVKRPRDVGKDRLPSLASTCVEGDALSLSFEGSHGRNAKAIEAEYDENESSDEEEGEIDLARLLVPPKRQHSIKSLRRHLHRAESATRLRAAARYQEDEDGFEWCVRDGDGEEDAWTTMGTFERAGTKRRRAIPSGWVQWTGSRA</sequence>
<evidence type="ECO:0000313" key="3">
    <source>
        <dbReference type="Proteomes" id="UP000305948"/>
    </source>
</evidence>
<name>A0A5C3MZ39_9AGAM</name>
<protein>
    <submittedName>
        <fullName evidence="2">Uncharacterized protein</fullName>
    </submittedName>
</protein>
<dbReference type="OrthoDB" id="2536714at2759"/>
<proteinExistence type="predicted"/>
<keyword evidence="3" id="KW-1185">Reference proteome</keyword>
<feature type="region of interest" description="Disordered" evidence="1">
    <location>
        <begin position="264"/>
        <end position="296"/>
    </location>
</feature>
<evidence type="ECO:0000256" key="1">
    <source>
        <dbReference type="SAM" id="MobiDB-lite"/>
    </source>
</evidence>
<dbReference type="Proteomes" id="UP000305948">
    <property type="component" value="Unassembled WGS sequence"/>
</dbReference>
<feature type="compositionally biased region" description="Polar residues" evidence="1">
    <location>
        <begin position="333"/>
        <end position="344"/>
    </location>
</feature>
<organism evidence="2 3">
    <name type="scientific">Heliocybe sulcata</name>
    <dbReference type="NCBI Taxonomy" id="5364"/>
    <lineage>
        <taxon>Eukaryota</taxon>
        <taxon>Fungi</taxon>
        <taxon>Dikarya</taxon>
        <taxon>Basidiomycota</taxon>
        <taxon>Agaricomycotina</taxon>
        <taxon>Agaricomycetes</taxon>
        <taxon>Gloeophyllales</taxon>
        <taxon>Gloeophyllaceae</taxon>
        <taxon>Heliocybe</taxon>
    </lineage>
</organism>
<feature type="compositionally biased region" description="Basic residues" evidence="1">
    <location>
        <begin position="346"/>
        <end position="355"/>
    </location>
</feature>
<feature type="region of interest" description="Disordered" evidence="1">
    <location>
        <begin position="74"/>
        <end position="178"/>
    </location>
</feature>
<evidence type="ECO:0000313" key="2">
    <source>
        <dbReference type="EMBL" id="TFK49456.1"/>
    </source>
</evidence>
<feature type="region of interest" description="Disordered" evidence="1">
    <location>
        <begin position="1"/>
        <end position="54"/>
    </location>
</feature>
<feature type="region of interest" description="Disordered" evidence="1">
    <location>
        <begin position="220"/>
        <end position="249"/>
    </location>
</feature>
<feature type="compositionally biased region" description="Polar residues" evidence="1">
    <location>
        <begin position="135"/>
        <end position="153"/>
    </location>
</feature>
<dbReference type="EMBL" id="ML213516">
    <property type="protein sequence ID" value="TFK49456.1"/>
    <property type="molecule type" value="Genomic_DNA"/>
</dbReference>
<feature type="compositionally biased region" description="Polar residues" evidence="1">
    <location>
        <begin position="1"/>
        <end position="21"/>
    </location>
</feature>
<feature type="region of interest" description="Disordered" evidence="1">
    <location>
        <begin position="333"/>
        <end position="363"/>
    </location>
</feature>
<accession>A0A5C3MZ39</accession>
<reference evidence="2 3" key="1">
    <citation type="journal article" date="2019" name="Nat. Ecol. Evol.">
        <title>Megaphylogeny resolves global patterns of mushroom evolution.</title>
        <authorList>
            <person name="Varga T."/>
            <person name="Krizsan K."/>
            <person name="Foldi C."/>
            <person name="Dima B."/>
            <person name="Sanchez-Garcia M."/>
            <person name="Sanchez-Ramirez S."/>
            <person name="Szollosi G.J."/>
            <person name="Szarkandi J.G."/>
            <person name="Papp V."/>
            <person name="Albert L."/>
            <person name="Andreopoulos W."/>
            <person name="Angelini C."/>
            <person name="Antonin V."/>
            <person name="Barry K.W."/>
            <person name="Bougher N.L."/>
            <person name="Buchanan P."/>
            <person name="Buyck B."/>
            <person name="Bense V."/>
            <person name="Catcheside P."/>
            <person name="Chovatia M."/>
            <person name="Cooper J."/>
            <person name="Damon W."/>
            <person name="Desjardin D."/>
            <person name="Finy P."/>
            <person name="Geml J."/>
            <person name="Haridas S."/>
            <person name="Hughes K."/>
            <person name="Justo A."/>
            <person name="Karasinski D."/>
            <person name="Kautmanova I."/>
            <person name="Kiss B."/>
            <person name="Kocsube S."/>
            <person name="Kotiranta H."/>
            <person name="LaButti K.M."/>
            <person name="Lechner B.E."/>
            <person name="Liimatainen K."/>
            <person name="Lipzen A."/>
            <person name="Lukacs Z."/>
            <person name="Mihaltcheva S."/>
            <person name="Morgado L.N."/>
            <person name="Niskanen T."/>
            <person name="Noordeloos M.E."/>
            <person name="Ohm R.A."/>
            <person name="Ortiz-Santana B."/>
            <person name="Ovrebo C."/>
            <person name="Racz N."/>
            <person name="Riley R."/>
            <person name="Savchenko A."/>
            <person name="Shiryaev A."/>
            <person name="Soop K."/>
            <person name="Spirin V."/>
            <person name="Szebenyi C."/>
            <person name="Tomsovsky M."/>
            <person name="Tulloss R.E."/>
            <person name="Uehling J."/>
            <person name="Grigoriev I.V."/>
            <person name="Vagvolgyi C."/>
            <person name="Papp T."/>
            <person name="Martin F.M."/>
            <person name="Miettinen O."/>
            <person name="Hibbett D.S."/>
            <person name="Nagy L.G."/>
        </authorList>
    </citation>
    <scope>NUCLEOTIDE SEQUENCE [LARGE SCALE GENOMIC DNA]</scope>
    <source>
        <strain evidence="2 3">OMC1185</strain>
    </source>
</reference>